<dbReference type="RefSeq" id="YP_003097370.1">
    <property type="nucleotide sequence ID" value="NC_013085.1"/>
</dbReference>
<dbReference type="Pfam" id="PF13640">
    <property type="entry name" value="2OG-FeII_Oxy_3"/>
    <property type="match status" value="1"/>
</dbReference>
<dbReference type="Gene3D" id="2.60.120.620">
    <property type="entry name" value="q2cbj1_9rhob like domain"/>
    <property type="match status" value="1"/>
</dbReference>
<evidence type="ECO:0000313" key="2">
    <source>
        <dbReference type="EMBL" id="CAR63333.1"/>
    </source>
</evidence>
<proteinExistence type="predicted"/>
<evidence type="ECO:0000259" key="1">
    <source>
        <dbReference type="Pfam" id="PF13640"/>
    </source>
</evidence>
<dbReference type="Proteomes" id="UP000001515">
    <property type="component" value="Segment"/>
</dbReference>
<reference evidence="2 3" key="1">
    <citation type="journal article" date="2009" name="Environ. Microbiol.">
        <title>Comparative genomics of marine cyanomyoviruses reveals the widespread occurrence of Synechococcus host genes localized to a hyperplastic region: implications for mechanisms of cyanophage evolution.</title>
        <authorList>
            <person name="Millard A.D."/>
            <person name="Zwirglmaier K."/>
            <person name="Downey M.J."/>
            <person name="Mann N.H."/>
            <person name="Scanlan D.J."/>
        </authorList>
    </citation>
    <scope>NUCLEOTIDE SEQUENCE</scope>
</reference>
<protein>
    <submittedName>
        <fullName evidence="2">2OG-Fe(II) oxygenase family like protein</fullName>
    </submittedName>
</protein>
<dbReference type="EMBL" id="FM207411">
    <property type="protein sequence ID" value="CAR63333.1"/>
    <property type="molecule type" value="Genomic_DNA"/>
</dbReference>
<name>C7BVA4_9CAUD</name>
<organism evidence="2 3">
    <name type="scientific">Synechococcus phage S-RSM4</name>
    <dbReference type="NCBI Taxonomy" id="555387"/>
    <lineage>
        <taxon>Viruses</taxon>
        <taxon>Duplodnaviria</taxon>
        <taxon>Heunggongvirae</taxon>
        <taxon>Uroviricota</taxon>
        <taxon>Caudoviricetes</taxon>
        <taxon>Pantevenvirales</taxon>
        <taxon>Kyanoviridae</taxon>
        <taxon>Gibbetvirus</taxon>
        <taxon>Gibbetvirus rsm4</taxon>
    </lineage>
</organism>
<accession>C7BVA4</accession>
<feature type="domain" description="Prolyl 4-hydroxylase alpha subunit Fe(2+) 2OG dioxygenase" evidence="1">
    <location>
        <begin position="114"/>
        <end position="195"/>
    </location>
</feature>
<dbReference type="OrthoDB" id="18846at10239"/>
<evidence type="ECO:0000313" key="3">
    <source>
        <dbReference type="Proteomes" id="UP000001515"/>
    </source>
</evidence>
<keyword evidence="3" id="KW-1185">Reference proteome</keyword>
<dbReference type="GeneID" id="8303346"/>
<sequence length="197" mass="23018">MSNLNFFKVSDLPVIHIQNFYSSEEYKLIMKELEFLNGIDRFKNPEEPGGPGTAYVDGKPLKVGKGLHLNAVYDDPRQSDILHINRKLFDQNLMDYHPFFRYVWRSNKDETKIHYFTNGDHYKSHTDDCVVTAITWFYKEPKIFTGGDLILENKVKLPCLNNSIAIFPSILYHEVTEVMMDNLPGMGRYSMSQFLYM</sequence>
<gene>
    <name evidence="2" type="ORF">SRSM4_136</name>
</gene>
<dbReference type="InterPro" id="IPR044862">
    <property type="entry name" value="Pro_4_hyd_alph_FE2OG_OXY"/>
</dbReference>
<dbReference type="KEGG" id="vg:8303346"/>